<evidence type="ECO:0000256" key="3">
    <source>
        <dbReference type="ARBA" id="ARBA00023155"/>
    </source>
</evidence>
<feature type="domain" description="Homeobox" evidence="8">
    <location>
        <begin position="119"/>
        <end position="179"/>
    </location>
</feature>
<dbReference type="AlphaFoldDB" id="A0AA39GYP9"/>
<evidence type="ECO:0000259" key="8">
    <source>
        <dbReference type="PROSITE" id="PS50071"/>
    </source>
</evidence>
<dbReference type="InterPro" id="IPR001356">
    <property type="entry name" value="HD"/>
</dbReference>
<evidence type="ECO:0000256" key="6">
    <source>
        <dbReference type="RuleBase" id="RU000682"/>
    </source>
</evidence>
<evidence type="ECO:0000256" key="4">
    <source>
        <dbReference type="ARBA" id="ARBA00023242"/>
    </source>
</evidence>
<comment type="caution">
    <text evidence="9">The sequence shown here is derived from an EMBL/GenBank/DDBJ whole genome shotgun (WGS) entry which is preliminary data.</text>
</comment>
<keyword evidence="10" id="KW-1185">Reference proteome</keyword>
<proteinExistence type="predicted"/>
<dbReference type="Gene3D" id="1.10.10.60">
    <property type="entry name" value="Homeodomain-like"/>
    <property type="match status" value="1"/>
</dbReference>
<protein>
    <recommendedName>
        <fullName evidence="8">Homeobox domain-containing protein</fullName>
    </recommendedName>
</protein>
<dbReference type="PANTHER" id="PTHR24329:SF543">
    <property type="entry name" value="FI01017P-RELATED"/>
    <property type="match status" value="1"/>
</dbReference>
<evidence type="ECO:0000313" key="9">
    <source>
        <dbReference type="EMBL" id="KAK0395561.1"/>
    </source>
</evidence>
<evidence type="ECO:0000256" key="5">
    <source>
        <dbReference type="PROSITE-ProRule" id="PRU00108"/>
    </source>
</evidence>
<dbReference type="PROSITE" id="PS50071">
    <property type="entry name" value="HOMEOBOX_2"/>
    <property type="match status" value="1"/>
</dbReference>
<dbReference type="FunFam" id="1.10.10.60:FF:000291">
    <property type="entry name" value="ALX homeobox protein 1"/>
    <property type="match status" value="1"/>
</dbReference>
<keyword evidence="3 5" id="KW-0371">Homeobox</keyword>
<dbReference type="CDD" id="cd00086">
    <property type="entry name" value="homeodomain"/>
    <property type="match status" value="1"/>
</dbReference>
<name>A0AA39GYP9_9BILA</name>
<organism evidence="9 10">
    <name type="scientific">Steinernema hermaphroditum</name>
    <dbReference type="NCBI Taxonomy" id="289476"/>
    <lineage>
        <taxon>Eukaryota</taxon>
        <taxon>Metazoa</taxon>
        <taxon>Ecdysozoa</taxon>
        <taxon>Nematoda</taxon>
        <taxon>Chromadorea</taxon>
        <taxon>Rhabditida</taxon>
        <taxon>Tylenchina</taxon>
        <taxon>Panagrolaimomorpha</taxon>
        <taxon>Strongyloidoidea</taxon>
        <taxon>Steinernematidae</taxon>
        <taxon>Steinernema</taxon>
    </lineage>
</organism>
<sequence>MFTGYAPPVPQAVPGPPTSADWSSLLSPVGQSTTTSAFLESTSPTDSAKPDSKLQIPLFSEMLSRSGSCTYSNHRNRRSRHHFCSSFVVLDNTTLPAFCYPPNALMYTNPMNLSDDCRRKQRRNRTTFTNHQLEQLELAFQRSHYPDVYTREELALKIHLTEARIQVWFQNRRAKWRKACRSTAGNAAVASTVTNLKLSSPTTSAVHISPFCSIKTLTEQ</sequence>
<accession>A0AA39GYP9</accession>
<dbReference type="PROSITE" id="PS00027">
    <property type="entry name" value="HOMEOBOX_1"/>
    <property type="match status" value="1"/>
</dbReference>
<evidence type="ECO:0000256" key="1">
    <source>
        <dbReference type="ARBA" id="ARBA00004123"/>
    </source>
</evidence>
<dbReference type="GO" id="GO:0000977">
    <property type="term" value="F:RNA polymerase II transcription regulatory region sequence-specific DNA binding"/>
    <property type="evidence" value="ECO:0007669"/>
    <property type="project" value="TreeGrafter"/>
</dbReference>
<dbReference type="EMBL" id="JAUCMV010000005">
    <property type="protein sequence ID" value="KAK0395561.1"/>
    <property type="molecule type" value="Genomic_DNA"/>
</dbReference>
<feature type="compositionally biased region" description="Polar residues" evidence="7">
    <location>
        <begin position="33"/>
        <end position="46"/>
    </location>
</feature>
<dbReference type="InterPro" id="IPR017970">
    <property type="entry name" value="Homeobox_CS"/>
</dbReference>
<evidence type="ECO:0000313" key="10">
    <source>
        <dbReference type="Proteomes" id="UP001175271"/>
    </source>
</evidence>
<dbReference type="InterPro" id="IPR050649">
    <property type="entry name" value="Paired_Homeobox_TFs"/>
</dbReference>
<feature type="DNA-binding region" description="Homeobox" evidence="5">
    <location>
        <begin position="121"/>
        <end position="180"/>
    </location>
</feature>
<gene>
    <name evidence="9" type="ORF">QR680_001336</name>
</gene>
<dbReference type="InterPro" id="IPR009057">
    <property type="entry name" value="Homeodomain-like_sf"/>
</dbReference>
<feature type="region of interest" description="Disordered" evidence="7">
    <location>
        <begin position="1"/>
        <end position="28"/>
    </location>
</feature>
<dbReference type="GO" id="GO:0005634">
    <property type="term" value="C:nucleus"/>
    <property type="evidence" value="ECO:0007669"/>
    <property type="project" value="UniProtKB-SubCell"/>
</dbReference>
<dbReference type="Proteomes" id="UP001175271">
    <property type="component" value="Unassembled WGS sequence"/>
</dbReference>
<keyword evidence="2 5" id="KW-0238">DNA-binding</keyword>
<dbReference type="SMART" id="SM00389">
    <property type="entry name" value="HOX"/>
    <property type="match status" value="1"/>
</dbReference>
<feature type="region of interest" description="Disordered" evidence="7">
    <location>
        <begin position="33"/>
        <end position="52"/>
    </location>
</feature>
<feature type="compositionally biased region" description="Pro residues" evidence="7">
    <location>
        <begin position="7"/>
        <end position="17"/>
    </location>
</feature>
<dbReference type="GO" id="GO:0000981">
    <property type="term" value="F:DNA-binding transcription factor activity, RNA polymerase II-specific"/>
    <property type="evidence" value="ECO:0007669"/>
    <property type="project" value="InterPro"/>
</dbReference>
<reference evidence="9" key="1">
    <citation type="submission" date="2023-06" db="EMBL/GenBank/DDBJ databases">
        <title>Genomic analysis of the entomopathogenic nematode Steinernema hermaphroditum.</title>
        <authorList>
            <person name="Schwarz E.M."/>
            <person name="Heppert J.K."/>
            <person name="Baniya A."/>
            <person name="Schwartz H.T."/>
            <person name="Tan C.-H."/>
            <person name="Antoshechkin I."/>
            <person name="Sternberg P.W."/>
            <person name="Goodrich-Blair H."/>
            <person name="Dillman A.R."/>
        </authorList>
    </citation>
    <scope>NUCLEOTIDE SEQUENCE</scope>
    <source>
        <strain evidence="9">PS9179</strain>
        <tissue evidence="9">Whole animal</tissue>
    </source>
</reference>
<dbReference type="SUPFAM" id="SSF46689">
    <property type="entry name" value="Homeodomain-like"/>
    <property type="match status" value="1"/>
</dbReference>
<evidence type="ECO:0000256" key="7">
    <source>
        <dbReference type="SAM" id="MobiDB-lite"/>
    </source>
</evidence>
<keyword evidence="4 5" id="KW-0539">Nucleus</keyword>
<dbReference type="PANTHER" id="PTHR24329">
    <property type="entry name" value="HOMEOBOX PROTEIN ARISTALESS"/>
    <property type="match status" value="1"/>
</dbReference>
<comment type="subcellular location">
    <subcellularLocation>
        <location evidence="1 5 6">Nucleus</location>
    </subcellularLocation>
</comment>
<dbReference type="Pfam" id="PF00046">
    <property type="entry name" value="Homeodomain"/>
    <property type="match status" value="1"/>
</dbReference>
<evidence type="ECO:0000256" key="2">
    <source>
        <dbReference type="ARBA" id="ARBA00023125"/>
    </source>
</evidence>